<protein>
    <submittedName>
        <fullName evidence="2">Uncharacterized protein</fullName>
    </submittedName>
</protein>
<evidence type="ECO:0000313" key="2">
    <source>
        <dbReference type="EMBL" id="KAF4748459.1"/>
    </source>
</evidence>
<feature type="coiled-coil region" evidence="1">
    <location>
        <begin position="17"/>
        <end position="44"/>
    </location>
</feature>
<feature type="non-terminal residue" evidence="2">
    <location>
        <position position="1"/>
    </location>
</feature>
<proteinExistence type="predicted"/>
<dbReference type="AlphaFoldDB" id="A0A7J6TSW1"/>
<evidence type="ECO:0000313" key="3">
    <source>
        <dbReference type="Proteomes" id="UP000553632"/>
    </source>
</evidence>
<sequence>FVPASRARRELRDRGDGRSEVMSIEEAERRLDRLRRENQFLQRQLGIFLAVKAVKSLQSLTQQKYEENNLNKMVALLSGAIQQQEDPKRGMQVDARNAALKLEVVGERGEDLSRSGSRP</sequence>
<reference evidence="2 3" key="1">
    <citation type="submission" date="2020-04" db="EMBL/GenBank/DDBJ databases">
        <title>Perkinsus olseni comparative genomics.</title>
        <authorList>
            <person name="Bogema D.R."/>
        </authorList>
    </citation>
    <scope>NUCLEOTIDE SEQUENCE [LARGE SCALE GENOMIC DNA]</scope>
    <source>
        <strain evidence="2 3">ATCC PRA-207</strain>
    </source>
</reference>
<dbReference type="EMBL" id="JABANO010008486">
    <property type="protein sequence ID" value="KAF4748459.1"/>
    <property type="molecule type" value="Genomic_DNA"/>
</dbReference>
<comment type="caution">
    <text evidence="2">The sequence shown here is derived from an EMBL/GenBank/DDBJ whole genome shotgun (WGS) entry which is preliminary data.</text>
</comment>
<keyword evidence="1" id="KW-0175">Coiled coil</keyword>
<accession>A0A7J6TSW1</accession>
<name>A0A7J6TSW1_PEROL</name>
<gene>
    <name evidence="2" type="ORF">FOZ63_006074</name>
</gene>
<keyword evidence="3" id="KW-1185">Reference proteome</keyword>
<organism evidence="2 3">
    <name type="scientific">Perkinsus olseni</name>
    <name type="common">Perkinsus atlanticus</name>
    <dbReference type="NCBI Taxonomy" id="32597"/>
    <lineage>
        <taxon>Eukaryota</taxon>
        <taxon>Sar</taxon>
        <taxon>Alveolata</taxon>
        <taxon>Perkinsozoa</taxon>
        <taxon>Perkinsea</taxon>
        <taxon>Perkinsida</taxon>
        <taxon>Perkinsidae</taxon>
        <taxon>Perkinsus</taxon>
    </lineage>
</organism>
<evidence type="ECO:0000256" key="1">
    <source>
        <dbReference type="SAM" id="Coils"/>
    </source>
</evidence>
<feature type="non-terminal residue" evidence="2">
    <location>
        <position position="119"/>
    </location>
</feature>
<dbReference type="Proteomes" id="UP000553632">
    <property type="component" value="Unassembled WGS sequence"/>
</dbReference>